<dbReference type="GO" id="GO:0005886">
    <property type="term" value="C:plasma membrane"/>
    <property type="evidence" value="ECO:0007669"/>
    <property type="project" value="UniProtKB-SubCell"/>
</dbReference>
<evidence type="ECO:0000256" key="9">
    <source>
        <dbReference type="ARBA" id="ARBA00040743"/>
    </source>
</evidence>
<evidence type="ECO:0000256" key="4">
    <source>
        <dbReference type="ARBA" id="ARBA00022692"/>
    </source>
</evidence>
<dbReference type="Gene3D" id="3.10.50.40">
    <property type="match status" value="1"/>
</dbReference>
<protein>
    <recommendedName>
        <fullName evidence="9">Periplasmic chaperone PpiD</fullName>
    </recommendedName>
    <alternativeName>
        <fullName evidence="10">Periplasmic folding chaperone</fullName>
    </alternativeName>
</protein>
<comment type="caution">
    <text evidence="13">The sequence shown here is derived from an EMBL/GenBank/DDBJ whole genome shotgun (WGS) entry which is preliminary data.</text>
</comment>
<accession>A0A923HA22</accession>
<dbReference type="Pfam" id="PF13623">
    <property type="entry name" value="SurA_N_2"/>
    <property type="match status" value="1"/>
</dbReference>
<dbReference type="InterPro" id="IPR027304">
    <property type="entry name" value="Trigger_fact/SurA_dom_sf"/>
</dbReference>
<gene>
    <name evidence="13" type="ORF">H7U19_01885</name>
</gene>
<evidence type="ECO:0000256" key="2">
    <source>
        <dbReference type="ARBA" id="ARBA00022475"/>
    </source>
</evidence>
<keyword evidence="5" id="KW-1133">Transmembrane helix</keyword>
<evidence type="ECO:0000256" key="7">
    <source>
        <dbReference type="ARBA" id="ARBA00023186"/>
    </source>
</evidence>
<evidence type="ECO:0000256" key="8">
    <source>
        <dbReference type="ARBA" id="ARBA00038408"/>
    </source>
</evidence>
<dbReference type="SUPFAM" id="SSF109998">
    <property type="entry name" value="Triger factor/SurA peptide-binding domain-like"/>
    <property type="match status" value="1"/>
</dbReference>
<keyword evidence="11" id="KW-0697">Rotamase</keyword>
<dbReference type="EMBL" id="JACNMF010000001">
    <property type="protein sequence ID" value="MBC3757136.1"/>
    <property type="molecule type" value="Genomic_DNA"/>
</dbReference>
<dbReference type="InterPro" id="IPR052029">
    <property type="entry name" value="PpiD_chaperone"/>
</dbReference>
<dbReference type="SUPFAM" id="SSF54534">
    <property type="entry name" value="FKBP-like"/>
    <property type="match status" value="1"/>
</dbReference>
<organism evidence="13 14">
    <name type="scientific">Hyunsoonleella aquatilis</name>
    <dbReference type="NCBI Taxonomy" id="2762758"/>
    <lineage>
        <taxon>Bacteria</taxon>
        <taxon>Pseudomonadati</taxon>
        <taxon>Bacteroidota</taxon>
        <taxon>Flavobacteriia</taxon>
        <taxon>Flavobacteriales</taxon>
        <taxon>Flavobacteriaceae</taxon>
    </lineage>
</organism>
<dbReference type="AlphaFoldDB" id="A0A923HA22"/>
<keyword evidence="7" id="KW-0143">Chaperone</keyword>
<comment type="subcellular location">
    <subcellularLocation>
        <location evidence="1">Cell inner membrane</location>
        <topology evidence="1">Single-pass type II membrane protein</topology>
        <orientation evidence="1">Periplasmic side</orientation>
    </subcellularLocation>
</comment>
<evidence type="ECO:0000256" key="3">
    <source>
        <dbReference type="ARBA" id="ARBA00022519"/>
    </source>
</evidence>
<reference evidence="13" key="1">
    <citation type="submission" date="2020-08" db="EMBL/GenBank/DDBJ databases">
        <title>Hyunsoonleella sp. strain SJ7 genome sequencing and assembly.</title>
        <authorList>
            <person name="Kim I."/>
        </authorList>
    </citation>
    <scope>NUCLEOTIDE SEQUENCE</scope>
    <source>
        <strain evidence="13">SJ7</strain>
    </source>
</reference>
<sequence length="718" mass="79508">MAVLNKIRQRSLILILVIALALFSFVLADLFRNSDALSARSQDTVATINDIEVKRDDFLQKVEILQRQMGPNATNTQVMNRVWNQELREAVFKTQYEKLGITVEQDQMRDLLKTPLSANPEFQNAAGLFDENKLNEFIANLKEIAPQPGFLGGRPITYSDWVTYEKQLANRALEQNYFNLVKAGLVGTLAEGELDHKMEGNLVDIKYVQIPYSSIIDSTINVSKADIKAYIKEHASEFEVEASRDIKYVEFKEEATIEDENAIKAILEKYKNGTVEYNNGRTDSIKPFAEVAEHESYINLVGDSDEKFNDGFVFKSSLPASVADSIYNLKQGDVFGPYKDNGMFKLTKLIETKNLPDSAKVRHILVPFIGAQSAGPDVTRTEDQAKALADSLLSVIKRDKSKFPELVTEFSSDQGSVANEGRYDWHPYGQMVPEFNAFEFEGKVGDIGVVKTIFGFHVIEVEGQSDKKKAVKVGTIARKIEPSETTINAIFRDASNFEIKAGEGDFEAVAKENNYTIRPVNGVKALDENIPGIGNQRPIVRWAFEEDVKVGDVKRFTTSNGYAIAQLVAVHEEGLMSVEDASATVLPKIRKERKAALIKERVSASTLDDVAAAENTTVRTASAINMKNPTISGAGREPVVVGAAFALNEGETSGLIEGEKGVYMIEVTKKTPAVELDNYQAAANRIEQQKSGAVNSKLYNALKDAADIEDNRAKLQIQ</sequence>
<keyword evidence="4" id="KW-0812">Transmembrane</keyword>
<keyword evidence="11 13" id="KW-0413">Isomerase</keyword>
<evidence type="ECO:0000256" key="6">
    <source>
        <dbReference type="ARBA" id="ARBA00023136"/>
    </source>
</evidence>
<evidence type="ECO:0000256" key="5">
    <source>
        <dbReference type="ARBA" id="ARBA00022989"/>
    </source>
</evidence>
<name>A0A923HA22_9FLAO</name>
<dbReference type="Pfam" id="PF13616">
    <property type="entry name" value="Rotamase_3"/>
    <property type="match status" value="1"/>
</dbReference>
<proteinExistence type="inferred from homology"/>
<dbReference type="GO" id="GO:0003755">
    <property type="term" value="F:peptidyl-prolyl cis-trans isomerase activity"/>
    <property type="evidence" value="ECO:0007669"/>
    <property type="project" value="UniProtKB-KW"/>
</dbReference>
<dbReference type="PANTHER" id="PTHR47529">
    <property type="entry name" value="PEPTIDYL-PROLYL CIS-TRANS ISOMERASE D"/>
    <property type="match status" value="1"/>
</dbReference>
<dbReference type="Proteomes" id="UP000656244">
    <property type="component" value="Unassembled WGS sequence"/>
</dbReference>
<dbReference type="PROSITE" id="PS50198">
    <property type="entry name" value="PPIC_PPIASE_2"/>
    <property type="match status" value="2"/>
</dbReference>
<keyword evidence="2" id="KW-1003">Cell membrane</keyword>
<comment type="similarity">
    <text evidence="8">Belongs to the PpiD chaperone family.</text>
</comment>
<keyword evidence="3" id="KW-0997">Cell inner membrane</keyword>
<feature type="domain" description="PpiC" evidence="12">
    <location>
        <begin position="356"/>
        <end position="463"/>
    </location>
</feature>
<keyword evidence="14" id="KW-1185">Reference proteome</keyword>
<keyword evidence="6" id="KW-0472">Membrane</keyword>
<feature type="domain" description="PpiC" evidence="12">
    <location>
        <begin position="241"/>
        <end position="351"/>
    </location>
</feature>
<dbReference type="InterPro" id="IPR000297">
    <property type="entry name" value="PPIase_PpiC"/>
</dbReference>
<evidence type="ECO:0000313" key="14">
    <source>
        <dbReference type="Proteomes" id="UP000656244"/>
    </source>
</evidence>
<evidence type="ECO:0000259" key="12">
    <source>
        <dbReference type="PROSITE" id="PS50198"/>
    </source>
</evidence>
<dbReference type="PANTHER" id="PTHR47529:SF1">
    <property type="entry name" value="PERIPLASMIC CHAPERONE PPID"/>
    <property type="match status" value="1"/>
</dbReference>
<evidence type="ECO:0000256" key="10">
    <source>
        <dbReference type="ARBA" id="ARBA00042775"/>
    </source>
</evidence>
<dbReference type="RefSeq" id="WP_186558141.1">
    <property type="nucleotide sequence ID" value="NZ_JACNMF010000001.1"/>
</dbReference>
<evidence type="ECO:0000313" key="13">
    <source>
        <dbReference type="EMBL" id="MBC3757136.1"/>
    </source>
</evidence>
<evidence type="ECO:0000256" key="1">
    <source>
        <dbReference type="ARBA" id="ARBA00004382"/>
    </source>
</evidence>
<evidence type="ECO:0000256" key="11">
    <source>
        <dbReference type="PROSITE-ProRule" id="PRU00278"/>
    </source>
</evidence>
<dbReference type="InterPro" id="IPR046357">
    <property type="entry name" value="PPIase_dom_sf"/>
</dbReference>